<dbReference type="InterPro" id="IPR018289">
    <property type="entry name" value="MULE_transposase_dom"/>
</dbReference>
<name>A0ABQ7WG11_SOLTU</name>
<organism evidence="2 3">
    <name type="scientific">Solanum tuberosum</name>
    <name type="common">Potato</name>
    <dbReference type="NCBI Taxonomy" id="4113"/>
    <lineage>
        <taxon>Eukaryota</taxon>
        <taxon>Viridiplantae</taxon>
        <taxon>Streptophyta</taxon>
        <taxon>Embryophyta</taxon>
        <taxon>Tracheophyta</taxon>
        <taxon>Spermatophyta</taxon>
        <taxon>Magnoliopsida</taxon>
        <taxon>eudicotyledons</taxon>
        <taxon>Gunneridae</taxon>
        <taxon>Pentapetalae</taxon>
        <taxon>asterids</taxon>
        <taxon>lamiids</taxon>
        <taxon>Solanales</taxon>
        <taxon>Solanaceae</taxon>
        <taxon>Solanoideae</taxon>
        <taxon>Solaneae</taxon>
        <taxon>Solanum</taxon>
    </lineage>
</organism>
<keyword evidence="3" id="KW-1185">Reference proteome</keyword>
<dbReference type="Proteomes" id="UP000826656">
    <property type="component" value="Unassembled WGS sequence"/>
</dbReference>
<protein>
    <recommendedName>
        <fullName evidence="1">MULE transposase domain-containing protein</fullName>
    </recommendedName>
</protein>
<evidence type="ECO:0000313" key="2">
    <source>
        <dbReference type="EMBL" id="KAH0779191.1"/>
    </source>
</evidence>
<comment type="caution">
    <text evidence="2">The sequence shown here is derived from an EMBL/GenBank/DDBJ whole genome shotgun (WGS) entry which is preliminary data.</text>
</comment>
<evidence type="ECO:0000259" key="1">
    <source>
        <dbReference type="Pfam" id="PF10551"/>
    </source>
</evidence>
<sequence>MRDRVLTKVQATVGFVSSVTAPKLVNHKRIHTPKDIIVDIREFYGVQISYQQVWRAKERALEMIRGKPSAGYRQMPRYINMLNTVYPNSYIRMQKTEEDEFIYLFVALRPLIRGVDYCRPIVIVDGAHLGGAYKGTFVSASTLDGVGYIFPLAYDVVDTKNDCSWTWFFEQFKNAFGEREEMCVVSDRNESIMKSVRIVFPNIPHYACIWHLWKNVCGNFKRSRNTLSDLFYSMAKAYTKEDFDKLMAKVDKIDHRVKEYLEDAGYEKWSRVHSTVNRGRMMASNIAKYINGCLVEARQLSILEFLEEVRILFGSWHCKNREIASYRKTHWGEDLRRY</sequence>
<evidence type="ECO:0000313" key="3">
    <source>
        <dbReference type="Proteomes" id="UP000826656"/>
    </source>
</evidence>
<dbReference type="PANTHER" id="PTHR31973">
    <property type="entry name" value="POLYPROTEIN, PUTATIVE-RELATED"/>
    <property type="match status" value="1"/>
</dbReference>
<dbReference type="PANTHER" id="PTHR31973:SF113">
    <property type="entry name" value="PROTEIN FAR1-RELATED SEQUENCE 5-LIKE"/>
    <property type="match status" value="1"/>
</dbReference>
<feature type="domain" description="MULE transposase" evidence="1">
    <location>
        <begin position="122"/>
        <end position="215"/>
    </location>
</feature>
<proteinExistence type="predicted"/>
<dbReference type="EMBL" id="JAIVGD010000002">
    <property type="protein sequence ID" value="KAH0779191.1"/>
    <property type="molecule type" value="Genomic_DNA"/>
</dbReference>
<gene>
    <name evidence="2" type="ORF">KY290_005618</name>
</gene>
<accession>A0ABQ7WG11</accession>
<dbReference type="Pfam" id="PF10551">
    <property type="entry name" value="MULE"/>
    <property type="match status" value="1"/>
</dbReference>
<reference evidence="2 3" key="1">
    <citation type="journal article" date="2021" name="bioRxiv">
        <title>Chromosome-scale and haplotype-resolved genome assembly of a tetraploid potato cultivar.</title>
        <authorList>
            <person name="Sun H."/>
            <person name="Jiao W.-B."/>
            <person name="Krause K."/>
            <person name="Campoy J.A."/>
            <person name="Goel M."/>
            <person name="Folz-Donahue K."/>
            <person name="Kukat C."/>
            <person name="Huettel B."/>
            <person name="Schneeberger K."/>
        </authorList>
    </citation>
    <scope>NUCLEOTIDE SEQUENCE [LARGE SCALE GENOMIC DNA]</scope>
    <source>
        <strain evidence="2">SolTubOtavaFocal</strain>
        <tissue evidence="2">Leaves</tissue>
    </source>
</reference>